<evidence type="ECO:0000256" key="8">
    <source>
        <dbReference type="PIRSR" id="PIRSR602401-1"/>
    </source>
</evidence>
<evidence type="ECO:0000256" key="1">
    <source>
        <dbReference type="ARBA" id="ARBA00001971"/>
    </source>
</evidence>
<comment type="cofactor">
    <cofactor evidence="1 8">
        <name>heme</name>
        <dbReference type="ChEBI" id="CHEBI:30413"/>
    </cofactor>
</comment>
<dbReference type="Gene3D" id="1.10.630.10">
    <property type="entry name" value="Cytochrome P450"/>
    <property type="match status" value="1"/>
</dbReference>
<evidence type="ECO:0000313" key="10">
    <source>
        <dbReference type="EMBL" id="GKV26312.1"/>
    </source>
</evidence>
<evidence type="ECO:0008006" key="12">
    <source>
        <dbReference type="Google" id="ProtNLM"/>
    </source>
</evidence>
<dbReference type="FunFam" id="1.10.630.10:FF:000011">
    <property type="entry name" value="Cytochrome P450 83B1"/>
    <property type="match status" value="1"/>
</dbReference>
<dbReference type="InterPro" id="IPR036396">
    <property type="entry name" value="Cyt_P450_sf"/>
</dbReference>
<sequence>MQKQKQRLQLPPGPRKLPIIGNLHQIGAIPHQSFAEMSKKHGPVMLVHLGFVPTLIVSSAEAAKELFKAHDLDCCSRPPLTGSGKLSYNYLDVAFSAYGDYWREMRRLCAIELLSIKRVQSFRFVREEEVEFLIKSISEFSKLGTPVNLSEKLMSLTANITCRVAFGKSFRERGYEDFGANYEEVIHEAFAMLGSFAAADFFPYFGWIVDRITGLHRRLEQNFKKLDAFFQKVLDDHLCSGCRITEEEHEDIIDVLIKIGKYEKASGTEEITHNHIKAILMDLFLGGSDTSAISIAWAMAELAKNPRVMKKVQEEIRNRVGNKGKVSETDIEKLPYLKAVVKENWRLHPPATLLLPREAITRFYVSGYIIDSKTRIQVNVWAIGRDPNVWENPQEFYPERFLDSPIDFKGQNYEFLPFGSGRRICPGVQKAVAIVELTLANLLYCFDWKLPEGMAEEDICMEEEAGITVHKKVPLKLIPVEYQCSSENKVS</sequence>
<dbReference type="PRINTS" id="PR00385">
    <property type="entry name" value="P450"/>
</dbReference>
<dbReference type="GO" id="GO:0016705">
    <property type="term" value="F:oxidoreductase activity, acting on paired donors, with incorporation or reduction of molecular oxygen"/>
    <property type="evidence" value="ECO:0007669"/>
    <property type="project" value="InterPro"/>
</dbReference>
<dbReference type="GO" id="GO:0005506">
    <property type="term" value="F:iron ion binding"/>
    <property type="evidence" value="ECO:0007669"/>
    <property type="project" value="InterPro"/>
</dbReference>
<keyword evidence="7 9" id="KW-0503">Monooxygenase</keyword>
<dbReference type="PANTHER" id="PTHR47955:SF19">
    <property type="entry name" value="CYTOCHROME P450 71A9-LIKE ISOFORM X1"/>
    <property type="match status" value="1"/>
</dbReference>
<proteinExistence type="inferred from homology"/>
<gene>
    <name evidence="10" type="ORF">SLEP1_g35643</name>
</gene>
<organism evidence="10 11">
    <name type="scientific">Rubroshorea leprosula</name>
    <dbReference type="NCBI Taxonomy" id="152421"/>
    <lineage>
        <taxon>Eukaryota</taxon>
        <taxon>Viridiplantae</taxon>
        <taxon>Streptophyta</taxon>
        <taxon>Embryophyta</taxon>
        <taxon>Tracheophyta</taxon>
        <taxon>Spermatophyta</taxon>
        <taxon>Magnoliopsida</taxon>
        <taxon>eudicotyledons</taxon>
        <taxon>Gunneridae</taxon>
        <taxon>Pentapetalae</taxon>
        <taxon>rosids</taxon>
        <taxon>malvids</taxon>
        <taxon>Malvales</taxon>
        <taxon>Dipterocarpaceae</taxon>
        <taxon>Rubroshorea</taxon>
    </lineage>
</organism>
<dbReference type="GO" id="GO:0020037">
    <property type="term" value="F:heme binding"/>
    <property type="evidence" value="ECO:0007669"/>
    <property type="project" value="InterPro"/>
</dbReference>
<dbReference type="InterPro" id="IPR017972">
    <property type="entry name" value="Cyt_P450_CS"/>
</dbReference>
<protein>
    <recommendedName>
        <fullName evidence="12">Cytochrome P450</fullName>
    </recommendedName>
</protein>
<evidence type="ECO:0000313" key="11">
    <source>
        <dbReference type="Proteomes" id="UP001054252"/>
    </source>
</evidence>
<evidence type="ECO:0000256" key="9">
    <source>
        <dbReference type="RuleBase" id="RU000461"/>
    </source>
</evidence>
<dbReference type="EMBL" id="BPVZ01000071">
    <property type="protein sequence ID" value="GKV26312.1"/>
    <property type="molecule type" value="Genomic_DNA"/>
</dbReference>
<keyword evidence="5 9" id="KW-0560">Oxidoreductase</keyword>
<dbReference type="InterPro" id="IPR001128">
    <property type="entry name" value="Cyt_P450"/>
</dbReference>
<dbReference type="AlphaFoldDB" id="A0AAV5KNW4"/>
<comment type="caution">
    <text evidence="10">The sequence shown here is derived from an EMBL/GenBank/DDBJ whole genome shotgun (WGS) entry which is preliminary data.</text>
</comment>
<evidence type="ECO:0000256" key="5">
    <source>
        <dbReference type="ARBA" id="ARBA00023002"/>
    </source>
</evidence>
<evidence type="ECO:0000256" key="3">
    <source>
        <dbReference type="ARBA" id="ARBA00022617"/>
    </source>
</evidence>
<dbReference type="PANTHER" id="PTHR47955">
    <property type="entry name" value="CYTOCHROME P450 FAMILY 71 PROTEIN"/>
    <property type="match status" value="1"/>
</dbReference>
<dbReference type="PROSITE" id="PS00086">
    <property type="entry name" value="CYTOCHROME_P450"/>
    <property type="match status" value="1"/>
</dbReference>
<name>A0AAV5KNW4_9ROSI</name>
<dbReference type="GO" id="GO:0004497">
    <property type="term" value="F:monooxygenase activity"/>
    <property type="evidence" value="ECO:0007669"/>
    <property type="project" value="UniProtKB-KW"/>
</dbReference>
<evidence type="ECO:0000256" key="7">
    <source>
        <dbReference type="ARBA" id="ARBA00023033"/>
    </source>
</evidence>
<keyword evidence="3 8" id="KW-0349">Heme</keyword>
<dbReference type="CDD" id="cd11072">
    <property type="entry name" value="CYP71-like"/>
    <property type="match status" value="1"/>
</dbReference>
<keyword evidence="6 8" id="KW-0408">Iron</keyword>
<evidence type="ECO:0000256" key="6">
    <source>
        <dbReference type="ARBA" id="ARBA00023004"/>
    </source>
</evidence>
<keyword evidence="11" id="KW-1185">Reference proteome</keyword>
<reference evidence="10 11" key="1">
    <citation type="journal article" date="2021" name="Commun. Biol.">
        <title>The genome of Shorea leprosula (Dipterocarpaceae) highlights the ecological relevance of drought in aseasonal tropical rainforests.</title>
        <authorList>
            <person name="Ng K.K.S."/>
            <person name="Kobayashi M.J."/>
            <person name="Fawcett J.A."/>
            <person name="Hatakeyama M."/>
            <person name="Paape T."/>
            <person name="Ng C.H."/>
            <person name="Ang C.C."/>
            <person name="Tnah L.H."/>
            <person name="Lee C.T."/>
            <person name="Nishiyama T."/>
            <person name="Sese J."/>
            <person name="O'Brien M.J."/>
            <person name="Copetti D."/>
            <person name="Mohd Noor M.I."/>
            <person name="Ong R.C."/>
            <person name="Putra M."/>
            <person name="Sireger I.Z."/>
            <person name="Indrioko S."/>
            <person name="Kosugi Y."/>
            <person name="Izuno A."/>
            <person name="Isagi Y."/>
            <person name="Lee S.L."/>
            <person name="Shimizu K.K."/>
        </authorList>
    </citation>
    <scope>NUCLEOTIDE SEQUENCE [LARGE SCALE GENOMIC DNA]</scope>
    <source>
        <strain evidence="10">214</strain>
    </source>
</reference>
<dbReference type="Proteomes" id="UP001054252">
    <property type="component" value="Unassembled WGS sequence"/>
</dbReference>
<dbReference type="SUPFAM" id="SSF48264">
    <property type="entry name" value="Cytochrome P450"/>
    <property type="match status" value="1"/>
</dbReference>
<comment type="similarity">
    <text evidence="2 9">Belongs to the cytochrome P450 family.</text>
</comment>
<evidence type="ECO:0000256" key="2">
    <source>
        <dbReference type="ARBA" id="ARBA00010617"/>
    </source>
</evidence>
<dbReference type="InterPro" id="IPR002401">
    <property type="entry name" value="Cyt_P450_E_grp-I"/>
</dbReference>
<accession>A0AAV5KNW4</accession>
<evidence type="ECO:0000256" key="4">
    <source>
        <dbReference type="ARBA" id="ARBA00022723"/>
    </source>
</evidence>
<feature type="binding site" description="axial binding residue" evidence="8">
    <location>
        <position position="425"/>
    </location>
    <ligand>
        <name>heme</name>
        <dbReference type="ChEBI" id="CHEBI:30413"/>
    </ligand>
    <ligandPart>
        <name>Fe</name>
        <dbReference type="ChEBI" id="CHEBI:18248"/>
    </ligandPart>
</feature>
<dbReference type="PRINTS" id="PR00463">
    <property type="entry name" value="EP450I"/>
</dbReference>
<dbReference type="Pfam" id="PF00067">
    <property type="entry name" value="p450"/>
    <property type="match status" value="1"/>
</dbReference>
<keyword evidence="4 8" id="KW-0479">Metal-binding</keyword>